<evidence type="ECO:0000313" key="1">
    <source>
        <dbReference type="EMBL" id="OAR03817.1"/>
    </source>
</evidence>
<dbReference type="Proteomes" id="UP000243024">
    <property type="component" value="Unassembled WGS sequence"/>
</dbReference>
<organism evidence="1 2">
    <name type="scientific">Hydrogenibacillus schlegelii</name>
    <name type="common">Bacillus schlegelii</name>
    <dbReference type="NCBI Taxonomy" id="1484"/>
    <lineage>
        <taxon>Bacteria</taxon>
        <taxon>Bacillati</taxon>
        <taxon>Bacillota</taxon>
        <taxon>Bacilli</taxon>
        <taxon>Bacillales</taxon>
        <taxon>Bacillales Family X. Incertae Sedis</taxon>
        <taxon>Hydrogenibacillus</taxon>
    </lineage>
</organism>
<keyword evidence="2" id="KW-1185">Reference proteome</keyword>
<dbReference type="STRING" id="1484.SA87_04295"/>
<sequence length="197" mass="21757">MTAERASRTTNDAPTLEAVLADPAVERALVDLLHDLPEWAARLKALGNLLAFAEHLLADRESLTYLLSGLKEDWPPVTLDRETLAALLRLLDKAPRLVALLDKIEPMVEFAVALAEDQESQRYLCESVQSYVAPFKEKAAEAKALVDAIRRRAQEDRTPVGVFGLMKLLKEPVVQELLITLRAAASVLGERKGHGRS</sequence>
<evidence type="ECO:0000313" key="2">
    <source>
        <dbReference type="Proteomes" id="UP000243024"/>
    </source>
</evidence>
<accession>A0A132NDE9</accession>
<proteinExistence type="predicted"/>
<dbReference type="RefSeq" id="WP_066202314.1">
    <property type="nucleotide sequence ID" value="NZ_CBCSAS010000071.1"/>
</dbReference>
<dbReference type="AlphaFoldDB" id="A0A132NDE9"/>
<dbReference type="OrthoDB" id="2374761at2"/>
<name>A0A132NDE9_HYDSH</name>
<gene>
    <name evidence="1" type="ORF">SA87_04295</name>
</gene>
<evidence type="ECO:0008006" key="3">
    <source>
        <dbReference type="Google" id="ProtNLM"/>
    </source>
</evidence>
<protein>
    <recommendedName>
        <fullName evidence="3">DUF1641 domain-containing protein</fullName>
    </recommendedName>
</protein>
<comment type="caution">
    <text evidence="1">The sequence shown here is derived from an EMBL/GenBank/DDBJ whole genome shotgun (WGS) entry which is preliminary data.</text>
</comment>
<dbReference type="EMBL" id="JXBB01000036">
    <property type="protein sequence ID" value="OAR03817.1"/>
    <property type="molecule type" value="Genomic_DNA"/>
</dbReference>
<reference evidence="1 2" key="1">
    <citation type="submission" date="2015-09" db="EMBL/GenBank/DDBJ databases">
        <title>Draft genome sequence of Hydrogenibacillus schlegelii DSM 2000.</title>
        <authorList>
            <person name="Hemp J."/>
        </authorList>
    </citation>
    <scope>NUCLEOTIDE SEQUENCE [LARGE SCALE GENOMIC DNA]</scope>
    <source>
        <strain evidence="1 2">MA 48</strain>
    </source>
</reference>